<dbReference type="RefSeq" id="XP_065950172.2">
    <property type="nucleotide sequence ID" value="XM_066094100.2"/>
</dbReference>
<dbReference type="EMBL" id="CP017555">
    <property type="protein sequence ID" value="AOW03187.1"/>
    <property type="molecule type" value="Genomic_DNA"/>
</dbReference>
<reference evidence="2 3" key="1">
    <citation type="journal article" date="2016" name="PLoS ONE">
        <title>Sequence Assembly of Yarrowia lipolytica Strain W29/CLIB89 Shows Transposable Element Diversity.</title>
        <authorList>
            <person name="Magnan C."/>
            <person name="Yu J."/>
            <person name="Chang I."/>
            <person name="Jahn E."/>
            <person name="Kanomata Y."/>
            <person name="Wu J."/>
            <person name="Zeller M."/>
            <person name="Oakes M."/>
            <person name="Baldi P."/>
            <person name="Sandmeyer S."/>
        </authorList>
    </citation>
    <scope>NUCLEOTIDE SEQUENCE [LARGE SCALE GENOMIC DNA]</scope>
    <source>
        <strain evidence="3">CLIB89(W29)</strain>
    </source>
</reference>
<proteinExistence type="predicted"/>
<organism evidence="2 3">
    <name type="scientific">Yarrowia lipolytica</name>
    <name type="common">Candida lipolytica</name>
    <dbReference type="NCBI Taxonomy" id="4952"/>
    <lineage>
        <taxon>Eukaryota</taxon>
        <taxon>Fungi</taxon>
        <taxon>Dikarya</taxon>
        <taxon>Ascomycota</taxon>
        <taxon>Saccharomycotina</taxon>
        <taxon>Dipodascomycetes</taxon>
        <taxon>Dipodascales</taxon>
        <taxon>Dipodascales incertae sedis</taxon>
        <taxon>Yarrowia</taxon>
    </lineage>
</organism>
<dbReference type="GeneID" id="90949498"/>
<feature type="coiled-coil region" evidence="1">
    <location>
        <begin position="22"/>
        <end position="77"/>
    </location>
</feature>
<protein>
    <submittedName>
        <fullName evidence="2">Uncharacterized protein</fullName>
    </submittedName>
</protein>
<accession>A0A1D8NC40</accession>
<gene>
    <name evidence="2" type="ORF">YALI1_C29302g</name>
</gene>
<dbReference type="AlphaFoldDB" id="A0A1D8NC40"/>
<evidence type="ECO:0000256" key="1">
    <source>
        <dbReference type="SAM" id="Coils"/>
    </source>
</evidence>
<dbReference type="VEuPathDB" id="FungiDB:YALI1_C29302g"/>
<dbReference type="VEuPathDB" id="FungiDB:YALI0_A13497g"/>
<sequence length="191" mass="21261">MDCPPDIIEQTQNLLFSVITSIIQSKDRIKEKRKALVAAEKEVFECRKALKKELLMLKRAETHMLELEDELRILDNVHEMQTLQVRGNDVVSGHTQGFYHFKVQDVGAVMVNVVADGADSRLAPPVEVERNTGGWAFKDDGSLKNVSSYGTNEFTLASSETDPLHGGQVLYVFSGGYQCEDPVKFSIGTTL</sequence>
<name>A0A1D8NC40_YARLL</name>
<dbReference type="Proteomes" id="UP000182444">
    <property type="component" value="Chromosome 1C"/>
</dbReference>
<dbReference type="KEGG" id="yli:90949498"/>
<keyword evidence="1" id="KW-0175">Coiled coil</keyword>
<evidence type="ECO:0000313" key="2">
    <source>
        <dbReference type="EMBL" id="AOW03187.1"/>
    </source>
</evidence>
<evidence type="ECO:0000313" key="3">
    <source>
        <dbReference type="Proteomes" id="UP000182444"/>
    </source>
</evidence>